<feature type="compositionally biased region" description="Low complexity" evidence="1">
    <location>
        <begin position="406"/>
        <end position="426"/>
    </location>
</feature>
<evidence type="ECO:0008006" key="4">
    <source>
        <dbReference type="Google" id="ProtNLM"/>
    </source>
</evidence>
<feature type="region of interest" description="Disordered" evidence="1">
    <location>
        <begin position="406"/>
        <end position="430"/>
    </location>
</feature>
<organism evidence="2 3">
    <name type="scientific">Gonium pectorale</name>
    <name type="common">Green alga</name>
    <dbReference type="NCBI Taxonomy" id="33097"/>
    <lineage>
        <taxon>Eukaryota</taxon>
        <taxon>Viridiplantae</taxon>
        <taxon>Chlorophyta</taxon>
        <taxon>core chlorophytes</taxon>
        <taxon>Chlorophyceae</taxon>
        <taxon>CS clade</taxon>
        <taxon>Chlamydomonadales</taxon>
        <taxon>Volvocaceae</taxon>
        <taxon>Gonium</taxon>
    </lineage>
</organism>
<protein>
    <recommendedName>
        <fullName evidence="4">Glycoside hydrolase family 5 domain-containing protein</fullName>
    </recommendedName>
</protein>
<accession>A0A150GB68</accession>
<evidence type="ECO:0000313" key="2">
    <source>
        <dbReference type="EMBL" id="KXZ46825.1"/>
    </source>
</evidence>
<feature type="compositionally biased region" description="Basic and acidic residues" evidence="1">
    <location>
        <begin position="1"/>
        <end position="10"/>
    </location>
</feature>
<feature type="region of interest" description="Disordered" evidence="1">
    <location>
        <begin position="1"/>
        <end position="37"/>
    </location>
</feature>
<feature type="region of interest" description="Disordered" evidence="1">
    <location>
        <begin position="280"/>
        <end position="384"/>
    </location>
</feature>
<proteinExistence type="predicted"/>
<dbReference type="OrthoDB" id="406631at2759"/>
<comment type="caution">
    <text evidence="2">The sequence shown here is derived from an EMBL/GenBank/DDBJ whole genome shotgun (WGS) entry which is preliminary data.</text>
</comment>
<dbReference type="PANTHER" id="PTHR37398:SF3">
    <property type="entry name" value="GLYCOSIDE HYDROLASE FAMILY 5 DOMAIN-CONTAINING PROTEIN"/>
    <property type="match status" value="1"/>
</dbReference>
<dbReference type="PANTHER" id="PTHR37398">
    <property type="entry name" value="ENDO-BETA-1,4-MANNANASE"/>
    <property type="match status" value="1"/>
</dbReference>
<dbReference type="InterPro" id="IPR017853">
    <property type="entry name" value="GH"/>
</dbReference>
<dbReference type="Proteomes" id="UP000075714">
    <property type="component" value="Unassembled WGS sequence"/>
</dbReference>
<gene>
    <name evidence="2" type="ORF">GPECTOR_40g559</name>
</gene>
<feature type="compositionally biased region" description="Low complexity" evidence="1">
    <location>
        <begin position="20"/>
        <end position="32"/>
    </location>
</feature>
<name>A0A150GB68_GONPE</name>
<dbReference type="AlphaFoldDB" id="A0A150GB68"/>
<feature type="compositionally biased region" description="Basic and acidic residues" evidence="1">
    <location>
        <begin position="297"/>
        <end position="310"/>
    </location>
</feature>
<evidence type="ECO:0000313" key="3">
    <source>
        <dbReference type="Proteomes" id="UP000075714"/>
    </source>
</evidence>
<reference evidence="3" key="1">
    <citation type="journal article" date="2016" name="Nat. Commun.">
        <title>The Gonium pectorale genome demonstrates co-option of cell cycle regulation during the evolution of multicellularity.</title>
        <authorList>
            <person name="Hanschen E.R."/>
            <person name="Marriage T.N."/>
            <person name="Ferris P.J."/>
            <person name="Hamaji T."/>
            <person name="Toyoda A."/>
            <person name="Fujiyama A."/>
            <person name="Neme R."/>
            <person name="Noguchi H."/>
            <person name="Minakuchi Y."/>
            <person name="Suzuki M."/>
            <person name="Kawai-Toyooka H."/>
            <person name="Smith D.R."/>
            <person name="Sparks H."/>
            <person name="Anderson J."/>
            <person name="Bakaric R."/>
            <person name="Luria V."/>
            <person name="Karger A."/>
            <person name="Kirschner M.W."/>
            <person name="Durand P.M."/>
            <person name="Michod R.E."/>
            <person name="Nozaki H."/>
            <person name="Olson B.J."/>
        </authorList>
    </citation>
    <scope>NUCLEOTIDE SEQUENCE [LARGE SCALE GENOMIC DNA]</scope>
    <source>
        <strain evidence="3">NIES-2863</strain>
    </source>
</reference>
<dbReference type="EMBL" id="LSYV01000041">
    <property type="protein sequence ID" value="KXZ46825.1"/>
    <property type="molecule type" value="Genomic_DNA"/>
</dbReference>
<feature type="compositionally biased region" description="Gly residues" evidence="1">
    <location>
        <begin position="332"/>
        <end position="348"/>
    </location>
</feature>
<evidence type="ECO:0000256" key="1">
    <source>
        <dbReference type="SAM" id="MobiDB-lite"/>
    </source>
</evidence>
<keyword evidence="3" id="KW-1185">Reference proteome</keyword>
<dbReference type="SUPFAM" id="SSF51445">
    <property type="entry name" value="(Trans)glycosidases"/>
    <property type="match status" value="2"/>
</dbReference>
<dbReference type="Gene3D" id="3.20.20.80">
    <property type="entry name" value="Glycosidases"/>
    <property type="match status" value="2"/>
</dbReference>
<sequence>MEVAGDRDYADDAASGFGDEGSAVASGSSATSRLPPSLQGPWQGLNLGNLPIFPFRAARLRHSEAELRQLLQDAVDDLADAGGNLLRVWLHTDGAASPCWGRPAGGGGGGSEGDQGPEEVLGCNWEAVEDLKWLLRTCHGRGVKVLLVLWSHDLLAVRRDNPPAHRERALRMVRTAAGTAAYVNRCLTPLVRHLATTPLPITSGTVSGGDDAHAARACGQRIPSNGADDGGTAAAAADLPALPQPGQAAVKPLPPGVFLSAHAQPPGWLANASRLASVSRPAGGGGGTAGNGATVKGLDEGAVRSTDVRTNRAGPLAADKARNGTAGSSPSAGGGGGATASGGGGGGNSSRAASGKTSRKGGDPTRRAPRVVPPPPGEAQDPPYRVKAMGQMSGAASGLGLTAVAQDGGAGGSASASDSDSASDCSGVGGAGSGPTYSSVLLGYEVLNEPEGMSWDLRLYHNYMYDMAWGRYGIEDPDAYESRPERAADRRSLQAMKAFGGKRIPASGGGGGQGAQFEGWHFVGGNRPSQRQRAAAADGQWRRPNLDGCLSAASLLSAAPSAAAAAANRSEDGVRALQGRFAAALDAASRAEPTGGAVPGCGGGGVGGGGGGVRAWYSDGALAADWEATAAEVAAAPPAPGGGSGNASIPAAAGNFPAAAPSTPRPALFPAPSPRFGQWLSGSIDEFEPWPRNLYSDSALRRAFARRDGSIGPGWDPSRAGTLDFYSPHGYPAWGPADRVTRQVSPFFQAAGRFQLDKPVLVGEFWDMVSEYESLTAQHWTQLHSAGGYMGGLGWAMLQVAEEPLYGAAPDGRQLAAPRRLVRHEKRDVYLRLLRQMNK</sequence>